<comment type="caution">
    <text evidence="1">The sequence shown here is derived from an EMBL/GenBank/DDBJ whole genome shotgun (WGS) entry which is preliminary data.</text>
</comment>
<dbReference type="EMBL" id="BAAAZO010000010">
    <property type="protein sequence ID" value="GAA3628618.1"/>
    <property type="molecule type" value="Genomic_DNA"/>
</dbReference>
<protein>
    <recommendedName>
        <fullName evidence="3">Knr4/Smi1-like domain-containing protein</fullName>
    </recommendedName>
</protein>
<proteinExistence type="predicted"/>
<reference evidence="2" key="1">
    <citation type="journal article" date="2019" name="Int. J. Syst. Evol. Microbiol.">
        <title>The Global Catalogue of Microorganisms (GCM) 10K type strain sequencing project: providing services to taxonomists for standard genome sequencing and annotation.</title>
        <authorList>
            <consortium name="The Broad Institute Genomics Platform"/>
            <consortium name="The Broad Institute Genome Sequencing Center for Infectious Disease"/>
            <person name="Wu L."/>
            <person name="Ma J."/>
        </authorList>
    </citation>
    <scope>NUCLEOTIDE SEQUENCE [LARGE SCALE GENOMIC DNA]</scope>
    <source>
        <strain evidence="2">JCM 16902</strain>
    </source>
</reference>
<gene>
    <name evidence="1" type="ORF">GCM10022223_52560</name>
</gene>
<evidence type="ECO:0008006" key="3">
    <source>
        <dbReference type="Google" id="ProtNLM"/>
    </source>
</evidence>
<evidence type="ECO:0000313" key="1">
    <source>
        <dbReference type="EMBL" id="GAA3628618.1"/>
    </source>
</evidence>
<sequence>MNELSQAWTDYLAVLQEHAPATRASILPPGELDLESAQQVLRSPLLPSTVTWFGLHGGTTPEYNGSPLPRCLPLSLDEAVDNTEMIRDIWQLTFDLDLDPPETGTAGDVMGTWLDEYVLIAANGSGGGLFVDQRPGSFQGCVRYWDKVDADEDPVVSPSLQQFLVEVAASVQDRRPLPLMGAVPVVTDGELDWENAN</sequence>
<evidence type="ECO:0000313" key="2">
    <source>
        <dbReference type="Proteomes" id="UP001501074"/>
    </source>
</evidence>
<accession>A0ABP7ABK5</accession>
<name>A0ABP7ABK5_9ACTN</name>
<keyword evidence="2" id="KW-1185">Reference proteome</keyword>
<dbReference type="Proteomes" id="UP001501074">
    <property type="component" value="Unassembled WGS sequence"/>
</dbReference>
<organism evidence="1 2">
    <name type="scientific">Kineosporia mesophila</name>
    <dbReference type="NCBI Taxonomy" id="566012"/>
    <lineage>
        <taxon>Bacteria</taxon>
        <taxon>Bacillati</taxon>
        <taxon>Actinomycetota</taxon>
        <taxon>Actinomycetes</taxon>
        <taxon>Kineosporiales</taxon>
        <taxon>Kineosporiaceae</taxon>
        <taxon>Kineosporia</taxon>
    </lineage>
</organism>
<dbReference type="RefSeq" id="WP_231484508.1">
    <property type="nucleotide sequence ID" value="NZ_BAAAZO010000010.1"/>
</dbReference>